<gene>
    <name evidence="1" type="ORF">F6J89_26760</name>
</gene>
<organism evidence="1">
    <name type="scientific">Symploca sp. SIO1C4</name>
    <dbReference type="NCBI Taxonomy" id="2607765"/>
    <lineage>
        <taxon>Bacteria</taxon>
        <taxon>Bacillati</taxon>
        <taxon>Cyanobacteriota</taxon>
        <taxon>Cyanophyceae</taxon>
        <taxon>Coleofasciculales</taxon>
        <taxon>Coleofasciculaceae</taxon>
        <taxon>Symploca</taxon>
    </lineage>
</organism>
<reference evidence="1" key="1">
    <citation type="submission" date="2019-11" db="EMBL/GenBank/DDBJ databases">
        <title>Genomic insights into an expanded diversity of filamentous marine cyanobacteria reveals the extraordinary biosynthetic potential of Moorea and Okeania.</title>
        <authorList>
            <person name="Ferreira Leao T."/>
            <person name="Wang M."/>
            <person name="Moss N."/>
            <person name="Da Silva R."/>
            <person name="Sanders J."/>
            <person name="Nurk S."/>
            <person name="Gurevich A."/>
            <person name="Humphrey G."/>
            <person name="Reher R."/>
            <person name="Zhu Q."/>
            <person name="Belda-Ferre P."/>
            <person name="Glukhov E."/>
            <person name="Rex R."/>
            <person name="Dorrestein P.C."/>
            <person name="Knight R."/>
            <person name="Pevzner P."/>
            <person name="Gerwick W.H."/>
            <person name="Gerwick L."/>
        </authorList>
    </citation>
    <scope>NUCLEOTIDE SEQUENCE</scope>
    <source>
        <strain evidence="1">SIO1C4</strain>
    </source>
</reference>
<accession>A0A6B3NHI1</accession>
<name>A0A6B3NHI1_9CYAN</name>
<dbReference type="AlphaFoldDB" id="A0A6B3NHI1"/>
<proteinExistence type="predicted"/>
<sequence length="120" mass="13583">MPIKAQPGYVRFLKWNGVIYNLDRKAPRGISPALKSSRYRGTDKSIIDAAIADLEKAEDGSWVFGKEKTWITMPLSVPEIQGIAEYDDTVYGQMQATTPVIPLFPNHLKAYRQEVKEILE</sequence>
<evidence type="ECO:0000313" key="1">
    <source>
        <dbReference type="EMBL" id="NER31123.1"/>
    </source>
</evidence>
<protein>
    <submittedName>
        <fullName evidence="1">Uncharacterized protein</fullName>
    </submittedName>
</protein>
<dbReference type="EMBL" id="JAAHFQ010000726">
    <property type="protein sequence ID" value="NER31123.1"/>
    <property type="molecule type" value="Genomic_DNA"/>
</dbReference>
<comment type="caution">
    <text evidence="1">The sequence shown here is derived from an EMBL/GenBank/DDBJ whole genome shotgun (WGS) entry which is preliminary data.</text>
</comment>